<name>K1QN62_MAGGI</name>
<protein>
    <submittedName>
        <fullName evidence="4">GTPase IMAP family member 4</fullName>
    </submittedName>
</protein>
<dbReference type="SUPFAM" id="SSF52540">
    <property type="entry name" value="P-loop containing nucleoside triphosphate hydrolases"/>
    <property type="match status" value="1"/>
</dbReference>
<dbReference type="PROSITE" id="PS51720">
    <property type="entry name" value="G_AIG1"/>
    <property type="match status" value="1"/>
</dbReference>
<dbReference type="GO" id="GO:0005525">
    <property type="term" value="F:GTP binding"/>
    <property type="evidence" value="ECO:0007669"/>
    <property type="project" value="UniProtKB-KW"/>
</dbReference>
<proteinExistence type="inferred from homology"/>
<accession>K1QN62</accession>
<dbReference type="Pfam" id="PF04548">
    <property type="entry name" value="AIG1"/>
    <property type="match status" value="1"/>
</dbReference>
<reference evidence="4" key="1">
    <citation type="journal article" date="2012" name="Nature">
        <title>The oyster genome reveals stress adaptation and complexity of shell formation.</title>
        <authorList>
            <person name="Zhang G."/>
            <person name="Fang X."/>
            <person name="Guo X."/>
            <person name="Li L."/>
            <person name="Luo R."/>
            <person name="Xu F."/>
            <person name="Yang P."/>
            <person name="Zhang L."/>
            <person name="Wang X."/>
            <person name="Qi H."/>
            <person name="Xiong Z."/>
            <person name="Que H."/>
            <person name="Xie Y."/>
            <person name="Holland P.W."/>
            <person name="Paps J."/>
            <person name="Zhu Y."/>
            <person name="Wu F."/>
            <person name="Chen Y."/>
            <person name="Wang J."/>
            <person name="Peng C."/>
            <person name="Meng J."/>
            <person name="Yang L."/>
            <person name="Liu J."/>
            <person name="Wen B."/>
            <person name="Zhang N."/>
            <person name="Huang Z."/>
            <person name="Zhu Q."/>
            <person name="Feng Y."/>
            <person name="Mount A."/>
            <person name="Hedgecock D."/>
            <person name="Xu Z."/>
            <person name="Liu Y."/>
            <person name="Domazet-Loso T."/>
            <person name="Du Y."/>
            <person name="Sun X."/>
            <person name="Zhang S."/>
            <person name="Liu B."/>
            <person name="Cheng P."/>
            <person name="Jiang X."/>
            <person name="Li J."/>
            <person name="Fan D."/>
            <person name="Wang W."/>
            <person name="Fu W."/>
            <person name="Wang T."/>
            <person name="Wang B."/>
            <person name="Zhang J."/>
            <person name="Peng Z."/>
            <person name="Li Y."/>
            <person name="Li N."/>
            <person name="Wang J."/>
            <person name="Chen M."/>
            <person name="He Y."/>
            <person name="Tan F."/>
            <person name="Song X."/>
            <person name="Zheng Q."/>
            <person name="Huang R."/>
            <person name="Yang H."/>
            <person name="Du X."/>
            <person name="Chen L."/>
            <person name="Yang M."/>
            <person name="Gaffney P.M."/>
            <person name="Wang S."/>
            <person name="Luo L."/>
            <person name="She Z."/>
            <person name="Ming Y."/>
            <person name="Huang W."/>
            <person name="Zhang S."/>
            <person name="Huang B."/>
            <person name="Zhang Y."/>
            <person name="Qu T."/>
            <person name="Ni P."/>
            <person name="Miao G."/>
            <person name="Wang J."/>
            <person name="Wang Q."/>
            <person name="Steinberg C.E."/>
            <person name="Wang H."/>
            <person name="Li N."/>
            <person name="Qian L."/>
            <person name="Zhang G."/>
            <person name="Li Y."/>
            <person name="Yang H."/>
            <person name="Liu X."/>
            <person name="Wang J."/>
            <person name="Yin Y."/>
            <person name="Wang J."/>
        </authorList>
    </citation>
    <scope>NUCLEOTIDE SEQUENCE [LARGE SCALE GENOMIC DNA]</scope>
    <source>
        <strain evidence="4">05x7-T-G4-1.051#20</strain>
    </source>
</reference>
<dbReference type="InterPro" id="IPR045058">
    <property type="entry name" value="GIMA/IAN/Toc"/>
</dbReference>
<dbReference type="PANTHER" id="PTHR10903">
    <property type="entry name" value="GTPASE, IMAP FAMILY MEMBER-RELATED"/>
    <property type="match status" value="1"/>
</dbReference>
<evidence type="ECO:0000256" key="2">
    <source>
        <dbReference type="ARBA" id="ARBA00022741"/>
    </source>
</evidence>
<evidence type="ECO:0000256" key="3">
    <source>
        <dbReference type="ARBA" id="ARBA00023134"/>
    </source>
</evidence>
<evidence type="ECO:0000313" key="4">
    <source>
        <dbReference type="EMBL" id="EKC32489.1"/>
    </source>
</evidence>
<dbReference type="HOGENOM" id="CLU_010468_0_2_1"/>
<dbReference type="Gene3D" id="3.40.50.300">
    <property type="entry name" value="P-loop containing nucleotide triphosphate hydrolases"/>
    <property type="match status" value="1"/>
</dbReference>
<evidence type="ECO:0000256" key="1">
    <source>
        <dbReference type="ARBA" id="ARBA00008535"/>
    </source>
</evidence>
<keyword evidence="2" id="KW-0547">Nucleotide-binding</keyword>
<dbReference type="InterPro" id="IPR027417">
    <property type="entry name" value="P-loop_NTPase"/>
</dbReference>
<dbReference type="PANTHER" id="PTHR10903:SF184">
    <property type="entry name" value="GTP-BINDING PROTEIN A"/>
    <property type="match status" value="1"/>
</dbReference>
<organism evidence="4">
    <name type="scientific">Magallana gigas</name>
    <name type="common">Pacific oyster</name>
    <name type="synonym">Crassostrea gigas</name>
    <dbReference type="NCBI Taxonomy" id="29159"/>
    <lineage>
        <taxon>Eukaryota</taxon>
        <taxon>Metazoa</taxon>
        <taxon>Spiralia</taxon>
        <taxon>Lophotrochozoa</taxon>
        <taxon>Mollusca</taxon>
        <taxon>Bivalvia</taxon>
        <taxon>Autobranchia</taxon>
        <taxon>Pteriomorphia</taxon>
        <taxon>Ostreida</taxon>
        <taxon>Ostreoidea</taxon>
        <taxon>Ostreidae</taxon>
        <taxon>Magallana</taxon>
    </lineage>
</organism>
<comment type="similarity">
    <text evidence="1">Belongs to the TRAFAC class TrmE-Era-EngA-EngB-Septin-like GTPase superfamily. AIG1/Toc34/Toc159-like paraseptin GTPase family. IAN subfamily.</text>
</comment>
<dbReference type="AlphaFoldDB" id="K1QN62"/>
<dbReference type="InterPro" id="IPR006703">
    <property type="entry name" value="G_AIG1"/>
</dbReference>
<keyword evidence="3" id="KW-0342">GTP-binding</keyword>
<dbReference type="InParanoid" id="K1QN62"/>
<dbReference type="FunFam" id="3.40.50.300:FF:000366">
    <property type="entry name" value="GTPase, IMAP family member 2"/>
    <property type="match status" value="1"/>
</dbReference>
<gene>
    <name evidence="4" type="ORF">CGI_10021142</name>
</gene>
<dbReference type="EMBL" id="JH823245">
    <property type="protein sequence ID" value="EKC32489.1"/>
    <property type="molecule type" value="Genomic_DNA"/>
</dbReference>
<sequence>MNLEVIDTPGTSDTNMPKDVLEKEIVKCIGMSAPGPHCFLLVINIEARYTLEEKDAIYTNFRLFGENIFKYTIVVFTKKDTLDYHKKTLKEHVNNASDGLKKIIQDCNYRCIAFNNHATGPAAEEQVFELLKMISAMQSGNKEEYYTDERYLKAEETLKEQYKAIEDERKREMEMEIQKIKSKVEQKYTDINEQQVEEKKLIDQLTYRFSQLLPPRYQVMFELAKDGHVFEILLASLGAAAMFAVKHFARKGFRIT</sequence>